<dbReference type="Proteomes" id="UP000179059">
    <property type="component" value="Unassembled WGS sequence"/>
</dbReference>
<dbReference type="EMBL" id="MHKX01000005">
    <property type="protein sequence ID" value="OGY98612.1"/>
    <property type="molecule type" value="Genomic_DNA"/>
</dbReference>
<dbReference type="GO" id="GO:0003824">
    <property type="term" value="F:catalytic activity"/>
    <property type="evidence" value="ECO:0007669"/>
    <property type="project" value="InterPro"/>
</dbReference>
<proteinExistence type="predicted"/>
<name>A0A1G2CB66_9BACT</name>
<dbReference type="AlphaFoldDB" id="A0A1G2CB66"/>
<organism evidence="2 3">
    <name type="scientific">Candidatus Liptonbacteria bacterium RIFCSPHIGHO2_01_FULL_57_28</name>
    <dbReference type="NCBI Taxonomy" id="1798647"/>
    <lineage>
        <taxon>Bacteria</taxon>
        <taxon>Candidatus Liptoniibacteriota</taxon>
    </lineage>
</organism>
<accession>A0A1G2CB66</accession>
<dbReference type="InterPro" id="IPR036691">
    <property type="entry name" value="Endo/exonu/phosph_ase_sf"/>
</dbReference>
<gene>
    <name evidence="2" type="ORF">A2855_02060</name>
</gene>
<evidence type="ECO:0000313" key="3">
    <source>
        <dbReference type="Proteomes" id="UP000179059"/>
    </source>
</evidence>
<protein>
    <recommendedName>
        <fullName evidence="1">Endonuclease/exonuclease/phosphatase domain-containing protein</fullName>
    </recommendedName>
</protein>
<comment type="caution">
    <text evidence="2">The sequence shown here is derived from an EMBL/GenBank/DDBJ whole genome shotgun (WGS) entry which is preliminary data.</text>
</comment>
<dbReference type="SUPFAM" id="SSF56219">
    <property type="entry name" value="DNase I-like"/>
    <property type="match status" value="1"/>
</dbReference>
<evidence type="ECO:0000313" key="2">
    <source>
        <dbReference type="EMBL" id="OGY98612.1"/>
    </source>
</evidence>
<evidence type="ECO:0000259" key="1">
    <source>
        <dbReference type="Pfam" id="PF03372"/>
    </source>
</evidence>
<dbReference type="STRING" id="1798647.A2855_02060"/>
<feature type="domain" description="Endonuclease/exonuclease/phosphatase" evidence="1">
    <location>
        <begin position="12"/>
        <end position="203"/>
    </location>
</feature>
<dbReference type="Pfam" id="PF03372">
    <property type="entry name" value="Exo_endo_phos"/>
    <property type="match status" value="1"/>
</dbReference>
<sequence>MAQVSPGLKLVSLNIEGSKHLDLVLSFLEREAPDVVCVQELFESDAPLFESRLGMEHAFAPICRWDQDGSKAAPEPWGVAIFSKLSLRNVRVDYYVGNANSIPVHTRGKPETLYNALLSAEVAKDGTTFTVGTTHFVWTPNGEADDRQRRALAPFFKILATYPEITFSGDFNAPRGKEVFDAIAARYKDNIPVEYKTSLDGGVHRAGKLELMVDGLFTTPQYVAEGTKLVGGVSDHMAIVSHIRRAI</sequence>
<dbReference type="Gene3D" id="3.60.10.10">
    <property type="entry name" value="Endonuclease/exonuclease/phosphatase"/>
    <property type="match status" value="1"/>
</dbReference>
<dbReference type="InterPro" id="IPR005135">
    <property type="entry name" value="Endo/exonuclease/phosphatase"/>
</dbReference>
<reference evidence="2 3" key="1">
    <citation type="journal article" date="2016" name="Nat. Commun.">
        <title>Thousands of microbial genomes shed light on interconnected biogeochemical processes in an aquifer system.</title>
        <authorList>
            <person name="Anantharaman K."/>
            <person name="Brown C.T."/>
            <person name="Hug L.A."/>
            <person name="Sharon I."/>
            <person name="Castelle C.J."/>
            <person name="Probst A.J."/>
            <person name="Thomas B.C."/>
            <person name="Singh A."/>
            <person name="Wilkins M.J."/>
            <person name="Karaoz U."/>
            <person name="Brodie E.L."/>
            <person name="Williams K.H."/>
            <person name="Hubbard S.S."/>
            <person name="Banfield J.F."/>
        </authorList>
    </citation>
    <scope>NUCLEOTIDE SEQUENCE [LARGE SCALE GENOMIC DNA]</scope>
</reference>